<dbReference type="InterPro" id="IPR001128">
    <property type="entry name" value="Cyt_P450"/>
</dbReference>
<evidence type="ECO:0000256" key="3">
    <source>
        <dbReference type="RuleBase" id="RU000461"/>
    </source>
</evidence>
<dbReference type="EMBL" id="CP136508">
    <property type="protein sequence ID" value="WUR15503.1"/>
    <property type="molecule type" value="Genomic_DNA"/>
</dbReference>
<sequence>MPDRLIATLPGPRGLPLLGSALQLHPRTIHRTMEAWSRQYGPMFRVRLGARTAVVLADPDAIGSVLRDRPDGFRRPAVTADVTRELGGLPGLTLAEGDDWRRQRRMVMQAFAPGFVKAYLPRLAQVGVRLAARWQQAAVAGRPIPLSADLKRYAVDVVAGLAFGADVDTVNAGTSDLQDHIDTVLAGVARRSLAPLPYWRWLPLPAERRLRTSVTALQAAIDGFVASGRAAMAADPALRARPANLLQALIAAADAPGSGLGDAEVAGNVATMLMAGEDTTASALAWLAWLLARHPAALRRAQDEVRAKVPDLASITPAQADALDYVEACALEAMRLKPPAPFIPLQALRATEVLGVTLPPGTLLWCVLRHASVDDALLACAAGFQPERWLPGGDATTAPARQAILPFGAGARACPGRYLALLEMKVALVALLGQFDLDSVAAADGAEPAEVLGFVMAPAPLTMVLRPRAAKRLNAA</sequence>
<proteinExistence type="inferred from homology"/>
<dbReference type="InterPro" id="IPR036396">
    <property type="entry name" value="Cyt_P450_sf"/>
</dbReference>
<accession>A0ABZ1US47</accession>
<reference evidence="4 5" key="1">
    <citation type="journal article" date="2019" name="Int. J. Syst. Evol. Microbiol.">
        <title>The Draft Whole-Genome Sequence of the Antibiotic Producer Empedobacter haloabium ATCC 31962 Provides Indications for Its Taxonomic Reclassification.</title>
        <authorList>
            <person name="Miess H."/>
            <person name="Arlt P."/>
            <person name="Apel A.K."/>
            <person name="Weber T."/>
            <person name="Nieselt K."/>
            <person name="Hanssen F."/>
            <person name="Czemmel S."/>
            <person name="Nahnsen S."/>
            <person name="Gross H."/>
        </authorList>
    </citation>
    <scope>NUCLEOTIDE SEQUENCE [LARGE SCALE GENOMIC DNA]</scope>
    <source>
        <strain evidence="4 5">ATCC 31962</strain>
    </source>
</reference>
<name>A0ABZ1US47_9BURK</name>
<keyword evidence="5" id="KW-1185">Reference proteome</keyword>
<keyword evidence="3" id="KW-0503">Monooxygenase</keyword>
<keyword evidence="3" id="KW-0479">Metal-binding</keyword>
<dbReference type="InterPro" id="IPR017972">
    <property type="entry name" value="Cyt_P450_CS"/>
</dbReference>
<dbReference type="PRINTS" id="PR00463">
    <property type="entry name" value="EP450I"/>
</dbReference>
<dbReference type="Pfam" id="PF00067">
    <property type="entry name" value="p450"/>
    <property type="match status" value="1"/>
</dbReference>
<keyword evidence="3" id="KW-0349">Heme</keyword>
<organism evidence="4 5">
    <name type="scientific">[Empedobacter] haloabium</name>
    <dbReference type="NCBI Taxonomy" id="592317"/>
    <lineage>
        <taxon>Bacteria</taxon>
        <taxon>Pseudomonadati</taxon>
        <taxon>Pseudomonadota</taxon>
        <taxon>Betaproteobacteria</taxon>
        <taxon>Burkholderiales</taxon>
        <taxon>Oxalobacteraceae</taxon>
        <taxon>Telluria group</taxon>
        <taxon>Telluria group incertae sedis</taxon>
    </lineage>
</organism>
<dbReference type="PROSITE" id="PS00086">
    <property type="entry name" value="CYTOCHROME_P450"/>
    <property type="match status" value="1"/>
</dbReference>
<keyword evidence="3" id="KW-0560">Oxidoreductase</keyword>
<evidence type="ECO:0000256" key="2">
    <source>
        <dbReference type="ARBA" id="ARBA00010617"/>
    </source>
</evidence>
<dbReference type="PRINTS" id="PR00385">
    <property type="entry name" value="P450"/>
</dbReference>
<dbReference type="InterPro" id="IPR002401">
    <property type="entry name" value="Cyt_P450_E_grp-I"/>
</dbReference>
<evidence type="ECO:0000313" key="5">
    <source>
        <dbReference type="Proteomes" id="UP000321323"/>
    </source>
</evidence>
<dbReference type="PANTHER" id="PTHR24305">
    <property type="entry name" value="CYTOCHROME P450"/>
    <property type="match status" value="1"/>
</dbReference>
<gene>
    <name evidence="4" type="ORF">E7V67_010495</name>
</gene>
<keyword evidence="3" id="KW-0408">Iron</keyword>
<comment type="cofactor">
    <cofactor evidence="1">
        <name>heme</name>
        <dbReference type="ChEBI" id="CHEBI:30413"/>
    </cofactor>
</comment>
<comment type="similarity">
    <text evidence="2 3">Belongs to the cytochrome P450 family.</text>
</comment>
<evidence type="ECO:0000313" key="4">
    <source>
        <dbReference type="EMBL" id="WUR15503.1"/>
    </source>
</evidence>
<protein>
    <submittedName>
        <fullName evidence="4">Cytochrome P450</fullName>
    </submittedName>
</protein>
<dbReference type="SUPFAM" id="SSF48264">
    <property type="entry name" value="Cytochrome P450"/>
    <property type="match status" value="1"/>
</dbReference>
<evidence type="ECO:0000256" key="1">
    <source>
        <dbReference type="ARBA" id="ARBA00001971"/>
    </source>
</evidence>
<dbReference type="Gene3D" id="1.10.630.10">
    <property type="entry name" value="Cytochrome P450"/>
    <property type="match status" value="1"/>
</dbReference>
<dbReference type="Proteomes" id="UP000321323">
    <property type="component" value="Chromosome"/>
</dbReference>
<dbReference type="InterPro" id="IPR050121">
    <property type="entry name" value="Cytochrome_P450_monoxygenase"/>
</dbReference>
<dbReference type="PANTHER" id="PTHR24305:SF166">
    <property type="entry name" value="CYTOCHROME P450 12A4, MITOCHONDRIAL-RELATED"/>
    <property type="match status" value="1"/>
</dbReference>